<dbReference type="AlphaFoldDB" id="A0A382KWU1"/>
<sequence>VVFLDKDLTNDHVSGKIAFVVSDTESHNQFPL</sequence>
<gene>
    <name evidence="1" type="ORF">METZ01_LOCUS280867</name>
</gene>
<evidence type="ECO:0000313" key="1">
    <source>
        <dbReference type="EMBL" id="SVC28013.1"/>
    </source>
</evidence>
<protein>
    <submittedName>
        <fullName evidence="1">Uncharacterized protein</fullName>
    </submittedName>
</protein>
<proteinExistence type="predicted"/>
<reference evidence="1" key="1">
    <citation type="submission" date="2018-05" db="EMBL/GenBank/DDBJ databases">
        <authorList>
            <person name="Lanie J.A."/>
            <person name="Ng W.-L."/>
            <person name="Kazmierczak K.M."/>
            <person name="Andrzejewski T.M."/>
            <person name="Davidsen T.M."/>
            <person name="Wayne K.J."/>
            <person name="Tettelin H."/>
            <person name="Glass J.I."/>
            <person name="Rusch D."/>
            <person name="Podicherti R."/>
            <person name="Tsui H.-C.T."/>
            <person name="Winkler M.E."/>
        </authorList>
    </citation>
    <scope>NUCLEOTIDE SEQUENCE</scope>
</reference>
<name>A0A382KWU1_9ZZZZ</name>
<dbReference type="EMBL" id="UINC01082862">
    <property type="protein sequence ID" value="SVC28013.1"/>
    <property type="molecule type" value="Genomic_DNA"/>
</dbReference>
<accession>A0A382KWU1</accession>
<organism evidence="1">
    <name type="scientific">marine metagenome</name>
    <dbReference type="NCBI Taxonomy" id="408172"/>
    <lineage>
        <taxon>unclassified sequences</taxon>
        <taxon>metagenomes</taxon>
        <taxon>ecological metagenomes</taxon>
    </lineage>
</organism>
<feature type="non-terminal residue" evidence="1">
    <location>
        <position position="1"/>
    </location>
</feature>